<keyword evidence="3" id="KW-1185">Reference proteome</keyword>
<dbReference type="Proteomes" id="UP000035425">
    <property type="component" value="Unassembled WGS sequence"/>
</dbReference>
<protein>
    <recommendedName>
        <fullName evidence="1">DUF3616 domain-containing protein</fullName>
    </recommendedName>
</protein>
<name>A0ABR5F8M0_9ACTN</name>
<evidence type="ECO:0000313" key="2">
    <source>
        <dbReference type="EMBL" id="KLL13076.1"/>
    </source>
</evidence>
<organism evidence="2 3">
    <name type="scientific">Protofrankia coriariae</name>
    <dbReference type="NCBI Taxonomy" id="1562887"/>
    <lineage>
        <taxon>Bacteria</taxon>
        <taxon>Bacillati</taxon>
        <taxon>Actinomycetota</taxon>
        <taxon>Actinomycetes</taxon>
        <taxon>Frankiales</taxon>
        <taxon>Frankiaceae</taxon>
        <taxon>Protofrankia</taxon>
    </lineage>
</organism>
<proteinExistence type="predicted"/>
<feature type="domain" description="DUF3616" evidence="1">
    <location>
        <begin position="26"/>
        <end position="357"/>
    </location>
</feature>
<accession>A0ABR5F8M0</accession>
<dbReference type="EMBL" id="JWIO01000001">
    <property type="protein sequence ID" value="KLL13076.1"/>
    <property type="molecule type" value="Genomic_DNA"/>
</dbReference>
<evidence type="ECO:0000259" key="1">
    <source>
        <dbReference type="Pfam" id="PF12275"/>
    </source>
</evidence>
<sequence>MDTVETVTVRFDDVGPHPVVDIVESLSTIKSEGRHLWLGGDETTTIERVTLGAAGDTYDNHVSFPVGDFLPLPAGPDADGAIPEIDIEGFDRHGDYLWFVGSHSLTRKRVKPHHATEDALRALAKIRKNANRHLLGRIPVVTRDGLPTLVGSAAAPDGAGGPLTAAALGLRKQTRVTTVLKGDKHLGPFLTIPSKDNGLDVEGLAVVGERVYLGLRGPVLRGWAVVVELRPTEGDGQDLGLRPLDGGLSYRKHFLNLDGLGVRDLLAQGDDLLVLAGPTMDLDGPVRVYRWRGAARAATSVVVDDEALVRVLDLPFGEGDDHAEGIALAPGDPSSILVVHDSPAAHRRPAPGVILVDVFRLP</sequence>
<comment type="caution">
    <text evidence="2">The sequence shown here is derived from an EMBL/GenBank/DDBJ whole genome shotgun (WGS) entry which is preliminary data.</text>
</comment>
<gene>
    <name evidence="2" type="ORF">FrCorBMG51_00690</name>
</gene>
<dbReference type="RefSeq" id="WP_083730747.1">
    <property type="nucleotide sequence ID" value="NZ_JWIO01000001.1"/>
</dbReference>
<dbReference type="InterPro" id="IPR022060">
    <property type="entry name" value="DUF3616"/>
</dbReference>
<evidence type="ECO:0000313" key="3">
    <source>
        <dbReference type="Proteomes" id="UP000035425"/>
    </source>
</evidence>
<dbReference type="Pfam" id="PF12275">
    <property type="entry name" value="DUF3616"/>
    <property type="match status" value="1"/>
</dbReference>
<reference evidence="2 3" key="1">
    <citation type="submission" date="2014-12" db="EMBL/GenBank/DDBJ databases">
        <title>Frankia sp. BMG5.1 draft genome.</title>
        <authorList>
            <person name="Gtari M."/>
            <person name="Ghodhbane-Gtari F."/>
            <person name="Nouioui I."/>
            <person name="Ktari A."/>
            <person name="Hezbri K."/>
            <person name="Mimouni W."/>
            <person name="Sbissi I."/>
            <person name="Ayari A."/>
            <person name="Yamanaka T."/>
            <person name="Normand P."/>
            <person name="Tisa L.S."/>
            <person name="Boudabous A."/>
        </authorList>
    </citation>
    <scope>NUCLEOTIDE SEQUENCE [LARGE SCALE GENOMIC DNA]</scope>
    <source>
        <strain evidence="2 3">BMG5.1</strain>
    </source>
</reference>